<evidence type="ECO:0000313" key="2">
    <source>
        <dbReference type="EMBL" id="GMI39588.1"/>
    </source>
</evidence>
<comment type="caution">
    <text evidence="2">The sequence shown here is derived from an EMBL/GenBank/DDBJ whole genome shotgun (WGS) entry which is preliminary data.</text>
</comment>
<evidence type="ECO:0000313" key="3">
    <source>
        <dbReference type="Proteomes" id="UP001165065"/>
    </source>
</evidence>
<organism evidence="2 3">
    <name type="scientific">Triparma columacea</name>
    <dbReference type="NCBI Taxonomy" id="722753"/>
    <lineage>
        <taxon>Eukaryota</taxon>
        <taxon>Sar</taxon>
        <taxon>Stramenopiles</taxon>
        <taxon>Ochrophyta</taxon>
        <taxon>Bolidophyceae</taxon>
        <taxon>Parmales</taxon>
        <taxon>Triparmaceae</taxon>
        <taxon>Triparma</taxon>
    </lineage>
</organism>
<dbReference type="OrthoDB" id="10413727at2759"/>
<reference evidence="3" key="1">
    <citation type="journal article" date="2023" name="Commun. Biol.">
        <title>Genome analysis of Parmales, the sister group of diatoms, reveals the evolutionary specialization of diatoms from phago-mixotrophs to photoautotrophs.</title>
        <authorList>
            <person name="Ban H."/>
            <person name="Sato S."/>
            <person name="Yoshikawa S."/>
            <person name="Yamada K."/>
            <person name="Nakamura Y."/>
            <person name="Ichinomiya M."/>
            <person name="Sato N."/>
            <person name="Blanc-Mathieu R."/>
            <person name="Endo H."/>
            <person name="Kuwata A."/>
            <person name="Ogata H."/>
        </authorList>
    </citation>
    <scope>NUCLEOTIDE SEQUENCE [LARGE SCALE GENOMIC DNA]</scope>
</reference>
<keyword evidence="1" id="KW-1133">Transmembrane helix</keyword>
<keyword evidence="3" id="KW-1185">Reference proteome</keyword>
<keyword evidence="1" id="KW-0812">Transmembrane</keyword>
<feature type="transmembrane region" description="Helical" evidence="1">
    <location>
        <begin position="72"/>
        <end position="93"/>
    </location>
</feature>
<dbReference type="Proteomes" id="UP001165065">
    <property type="component" value="Unassembled WGS sequence"/>
</dbReference>
<gene>
    <name evidence="2" type="ORF">TrCOL_g5032</name>
</gene>
<accession>A0A9W7GC33</accession>
<keyword evidence="1" id="KW-0472">Membrane</keyword>
<proteinExistence type="predicted"/>
<sequence>MGGGVSTSKHPEINASLSGVSIMDTGDDFLDLGDPEALALLSPDELDVKLDIGPKAKKEQIKTITKVRRGGAWLLFTGWGVSSITFAHPYLFFSISD</sequence>
<evidence type="ECO:0000256" key="1">
    <source>
        <dbReference type="SAM" id="Phobius"/>
    </source>
</evidence>
<name>A0A9W7GC33_9STRA</name>
<dbReference type="EMBL" id="BRYA01000106">
    <property type="protein sequence ID" value="GMI39588.1"/>
    <property type="molecule type" value="Genomic_DNA"/>
</dbReference>
<dbReference type="AlphaFoldDB" id="A0A9W7GC33"/>
<protein>
    <submittedName>
        <fullName evidence="2">Uncharacterized protein</fullName>
    </submittedName>
</protein>